<dbReference type="PANTHER" id="PTHR45339:SF1">
    <property type="entry name" value="HYBRID SIGNAL TRANSDUCTION HISTIDINE KINASE J"/>
    <property type="match status" value="1"/>
</dbReference>
<dbReference type="InterPro" id="IPR003661">
    <property type="entry name" value="HisK_dim/P_dom"/>
</dbReference>
<dbReference type="Proteomes" id="UP000293562">
    <property type="component" value="Unassembled WGS sequence"/>
</dbReference>
<dbReference type="Pfam" id="PF13185">
    <property type="entry name" value="GAF_2"/>
    <property type="match status" value="1"/>
</dbReference>
<dbReference type="CDD" id="cd16922">
    <property type="entry name" value="HATPase_EvgS-ArcB-TorS-like"/>
    <property type="match status" value="1"/>
</dbReference>
<dbReference type="SMART" id="SM00387">
    <property type="entry name" value="HATPase_c"/>
    <property type="match status" value="1"/>
</dbReference>
<dbReference type="Gene3D" id="3.40.50.2300">
    <property type="match status" value="2"/>
</dbReference>
<protein>
    <recommendedName>
        <fullName evidence="2">histidine kinase</fullName>
        <ecNumber evidence="2">2.7.13.3</ecNumber>
    </recommendedName>
</protein>
<dbReference type="Pfam" id="PF02518">
    <property type="entry name" value="HATPase_c"/>
    <property type="match status" value="1"/>
</dbReference>
<dbReference type="SUPFAM" id="SSF47384">
    <property type="entry name" value="Homodimeric domain of signal transducing histidine kinase"/>
    <property type="match status" value="1"/>
</dbReference>
<dbReference type="SUPFAM" id="SSF55874">
    <property type="entry name" value="ATPase domain of HSP90 chaperone/DNA topoisomerase II/histidine kinase"/>
    <property type="match status" value="1"/>
</dbReference>
<dbReference type="GO" id="GO:0000155">
    <property type="term" value="F:phosphorelay sensor kinase activity"/>
    <property type="evidence" value="ECO:0007669"/>
    <property type="project" value="InterPro"/>
</dbReference>
<evidence type="ECO:0000256" key="4">
    <source>
        <dbReference type="ARBA" id="ARBA00022679"/>
    </source>
</evidence>
<dbReference type="AlphaFoldDB" id="A0A4Q7VCK7"/>
<dbReference type="InterPro" id="IPR011006">
    <property type="entry name" value="CheY-like_superfamily"/>
</dbReference>
<dbReference type="InterPro" id="IPR005467">
    <property type="entry name" value="His_kinase_dom"/>
</dbReference>
<dbReference type="RefSeq" id="WP_130307957.1">
    <property type="nucleotide sequence ID" value="NZ_SHKN01000002.1"/>
</dbReference>
<keyword evidence="6" id="KW-0902">Two-component regulatory system</keyword>
<dbReference type="CDD" id="cd17546">
    <property type="entry name" value="REC_hyHK_CKI1_RcsC-like"/>
    <property type="match status" value="1"/>
</dbReference>
<feature type="modified residue" description="4-aspartylphosphate" evidence="7">
    <location>
        <position position="1040"/>
    </location>
</feature>
<dbReference type="InterPro" id="IPR003018">
    <property type="entry name" value="GAF"/>
</dbReference>
<dbReference type="FunFam" id="3.30.565.10:FF:000010">
    <property type="entry name" value="Sensor histidine kinase RcsC"/>
    <property type="match status" value="1"/>
</dbReference>
<feature type="transmembrane region" description="Helical" evidence="9">
    <location>
        <begin position="17"/>
        <end position="39"/>
    </location>
</feature>
<keyword evidence="5 12" id="KW-0418">Kinase</keyword>
<keyword evidence="9" id="KW-1133">Transmembrane helix</keyword>
<feature type="domain" description="Response regulatory" evidence="11">
    <location>
        <begin position="991"/>
        <end position="1106"/>
    </location>
</feature>
<keyword evidence="9" id="KW-0812">Transmembrane</keyword>
<feature type="modified residue" description="4-aspartylphosphate" evidence="7">
    <location>
        <position position="1184"/>
    </location>
</feature>
<dbReference type="SMART" id="SM00388">
    <property type="entry name" value="HisKA"/>
    <property type="match status" value="1"/>
</dbReference>
<feature type="transmembrane region" description="Helical" evidence="9">
    <location>
        <begin position="208"/>
        <end position="231"/>
    </location>
</feature>
<feature type="domain" description="Histidine kinase" evidence="10">
    <location>
        <begin position="594"/>
        <end position="826"/>
    </location>
</feature>
<dbReference type="EMBL" id="SHKN01000002">
    <property type="protein sequence ID" value="RZT93400.1"/>
    <property type="molecule type" value="Genomic_DNA"/>
</dbReference>
<dbReference type="PROSITE" id="PS50109">
    <property type="entry name" value="HIS_KIN"/>
    <property type="match status" value="1"/>
</dbReference>
<keyword evidence="4" id="KW-0808">Transferase</keyword>
<proteinExistence type="predicted"/>
<evidence type="ECO:0000256" key="1">
    <source>
        <dbReference type="ARBA" id="ARBA00000085"/>
    </source>
</evidence>
<name>A0A4Q7VCK7_9BACT</name>
<evidence type="ECO:0000256" key="6">
    <source>
        <dbReference type="ARBA" id="ARBA00023012"/>
    </source>
</evidence>
<dbReference type="SMART" id="SM00065">
    <property type="entry name" value="GAF"/>
    <property type="match status" value="1"/>
</dbReference>
<evidence type="ECO:0000259" key="10">
    <source>
        <dbReference type="PROSITE" id="PS50109"/>
    </source>
</evidence>
<dbReference type="CDD" id="cd00082">
    <property type="entry name" value="HisKA"/>
    <property type="match status" value="1"/>
</dbReference>
<feature type="coiled-coil region" evidence="8">
    <location>
        <begin position="487"/>
        <end position="584"/>
    </location>
</feature>
<dbReference type="SUPFAM" id="SSF55781">
    <property type="entry name" value="GAF domain-like"/>
    <property type="match status" value="1"/>
</dbReference>
<dbReference type="CDD" id="cd06225">
    <property type="entry name" value="HAMP"/>
    <property type="match status" value="1"/>
</dbReference>
<gene>
    <name evidence="12" type="ORF">EV201_2561</name>
</gene>
<keyword evidence="9" id="KW-0472">Membrane</keyword>
<dbReference type="PANTHER" id="PTHR45339">
    <property type="entry name" value="HYBRID SIGNAL TRANSDUCTION HISTIDINE KINASE J"/>
    <property type="match status" value="1"/>
</dbReference>
<keyword evidence="8" id="KW-0175">Coiled coil</keyword>
<dbReference type="EC" id="2.7.13.3" evidence="2"/>
<reference evidence="12 13" key="1">
    <citation type="submission" date="2019-02" db="EMBL/GenBank/DDBJ databases">
        <title>Genomic Encyclopedia of Type Strains, Phase IV (KMG-IV): sequencing the most valuable type-strain genomes for metagenomic binning, comparative biology and taxonomic classification.</title>
        <authorList>
            <person name="Goeker M."/>
        </authorList>
    </citation>
    <scope>NUCLEOTIDE SEQUENCE [LARGE SCALE GENOMIC DNA]</scope>
    <source>
        <strain evidence="12 13">DSM 28825</strain>
    </source>
</reference>
<evidence type="ECO:0000256" key="3">
    <source>
        <dbReference type="ARBA" id="ARBA00022553"/>
    </source>
</evidence>
<evidence type="ECO:0000256" key="5">
    <source>
        <dbReference type="ARBA" id="ARBA00022777"/>
    </source>
</evidence>
<dbReference type="InterPro" id="IPR036097">
    <property type="entry name" value="HisK_dim/P_sf"/>
</dbReference>
<dbReference type="Pfam" id="PF00512">
    <property type="entry name" value="HisKA"/>
    <property type="match status" value="1"/>
</dbReference>
<dbReference type="InterPro" id="IPR003594">
    <property type="entry name" value="HATPase_dom"/>
</dbReference>
<dbReference type="InterPro" id="IPR004358">
    <property type="entry name" value="Sig_transdc_His_kin-like_C"/>
</dbReference>
<dbReference type="PROSITE" id="PS50110">
    <property type="entry name" value="RESPONSE_REGULATORY"/>
    <property type="match status" value="2"/>
</dbReference>
<dbReference type="InterPro" id="IPR029016">
    <property type="entry name" value="GAF-like_dom_sf"/>
</dbReference>
<dbReference type="Gene3D" id="3.30.565.10">
    <property type="entry name" value="Histidine kinase-like ATPase, C-terminal domain"/>
    <property type="match status" value="1"/>
</dbReference>
<dbReference type="OrthoDB" id="9796457at2"/>
<comment type="catalytic activity">
    <reaction evidence="1">
        <text>ATP + protein L-histidine = ADP + protein N-phospho-L-histidine.</text>
        <dbReference type="EC" id="2.7.13.3"/>
    </reaction>
</comment>
<sequence length="1253" mass="142504">MNLPISKFRDWKIKSRLFLLTVVSIISIILLGFLANFFFQSSRVLTLFMNADRIHNNTFNNGLQDYYKYIALNDKTYYISSLKKIKEANTMAYTFSSIDEHIQNLSRKDFIALFYSAFPSSHHPEEKIVNILYDRLKLLNKINPQRLKENQAIAKYGYNLGMHIQKHIENHKDGEINFELLNDINELKTHFGDFAKETEQISNNVNTALIYIIGFFILFIAIFISSISYIINRSISKPAAILAKSFKLLNKGIPQKKLNYKSNSELGILTQSFNEIQFGFTRIIHNIQKVSEGDYTAKLKPRSKQDEFTHTFNRIVDQLKASHIKNEETNWFRTGLNQLNKKLRGDQEISEVANNALQFTIKFLNAELGALYIYDEGDEVFNLKAAYGLPDKNQFKFIKKGHGLVGSITDSTEIKHIKDLPKDYFTIFSGTGEISPKEILLIPLVFNNHLWGVMELASIQEFTLQKIKFLETANETITVNIASSIARERLENLLRTTQDQANELQVQQEELRVANEELEEHTKILTENEKRLQVQQEELRVANEELEERSNQLELQKNEIEKQNQNLSQTHDELELKAKELEQASQYKSDFLANMSHELRTPLNSLLILSGMLAKNKKGNLTQSDIESAEIIHKSGKDLLQLINEVLDLSKIEAGKMTVEFAPTNAEEIKQEIMLDFKHQAEKKKLALSVEIDKNIPKTFISDKQRLSQIIKNLLSNAIKFTTKGSITVSFDKLDDKTALMRTDLDPSQALSISITDTGVGIPDDKKEAIFEAFQQADGSTSRKYGGTGLGLSISKELAYMLGGEIHLESKIDQGSTFTIIIPEKPNHESEIKHEVIRKMPPAENEKPKDVEIELSVPTQFIDDDRYSDSNKALVLLIHPEKEKAKKLLHLINQNDFKAVAAADIKSAIALAETYQPSSVIISSILLLTDGEEKLELLKNNPLTSNLPLHVVSPVDGLKEDEKDQLTTVNAVDFDSAMNEINKQLFSNSKHILIVEDNANTRQVINLLLQQNDVQIDEAVSGTEALTKIKSKQYDCIILDLGLPDFSGHELLKKLTALNIRIPNTIIYTGKELSREKHRELSKYTNSIILKGLKSDERLMDEVSLFLHHVSIKNPQSQSLHNGTLDESIFKGKKILVVDDEIRNIFALGKILEDKDMEVLEAENGKIALEVLKENNNIDLILMDVMMPEMDGYTAIEHIRKTPKIKDIPVICTTAKAMKEDYDKAIAHGANDYLSKPIDENKLFSMLKIWLYN</sequence>
<organism evidence="12 13">
    <name type="scientific">Ancylomarina subtilis</name>
    <dbReference type="NCBI Taxonomy" id="1639035"/>
    <lineage>
        <taxon>Bacteria</taxon>
        <taxon>Pseudomonadati</taxon>
        <taxon>Bacteroidota</taxon>
        <taxon>Bacteroidia</taxon>
        <taxon>Marinilabiliales</taxon>
        <taxon>Marinifilaceae</taxon>
        <taxon>Ancylomarina</taxon>
    </lineage>
</organism>
<dbReference type="SUPFAM" id="SSF52172">
    <property type="entry name" value="CheY-like"/>
    <property type="match status" value="2"/>
</dbReference>
<dbReference type="InterPro" id="IPR036890">
    <property type="entry name" value="HATPase_C_sf"/>
</dbReference>
<accession>A0A4Q7VCK7</accession>
<keyword evidence="13" id="KW-1185">Reference proteome</keyword>
<evidence type="ECO:0000256" key="2">
    <source>
        <dbReference type="ARBA" id="ARBA00012438"/>
    </source>
</evidence>
<dbReference type="Gene3D" id="3.30.450.40">
    <property type="match status" value="1"/>
</dbReference>
<evidence type="ECO:0000256" key="9">
    <source>
        <dbReference type="SAM" id="Phobius"/>
    </source>
</evidence>
<evidence type="ECO:0000313" key="13">
    <source>
        <dbReference type="Proteomes" id="UP000293562"/>
    </source>
</evidence>
<dbReference type="Gene3D" id="1.10.287.130">
    <property type="match status" value="1"/>
</dbReference>
<dbReference type="Pfam" id="PF00072">
    <property type="entry name" value="Response_reg"/>
    <property type="match status" value="2"/>
</dbReference>
<evidence type="ECO:0000259" key="11">
    <source>
        <dbReference type="PROSITE" id="PS50110"/>
    </source>
</evidence>
<dbReference type="InterPro" id="IPR001789">
    <property type="entry name" value="Sig_transdc_resp-reg_receiver"/>
</dbReference>
<evidence type="ECO:0000313" key="12">
    <source>
        <dbReference type="EMBL" id="RZT93400.1"/>
    </source>
</evidence>
<dbReference type="SMART" id="SM00448">
    <property type="entry name" value="REC"/>
    <property type="match status" value="2"/>
</dbReference>
<dbReference type="PRINTS" id="PR00344">
    <property type="entry name" value="BCTRLSENSOR"/>
</dbReference>
<feature type="domain" description="Response regulatory" evidence="11">
    <location>
        <begin position="1134"/>
        <end position="1251"/>
    </location>
</feature>
<evidence type="ECO:0000256" key="7">
    <source>
        <dbReference type="PROSITE-ProRule" id="PRU00169"/>
    </source>
</evidence>
<keyword evidence="3 7" id="KW-0597">Phosphoprotein</keyword>
<dbReference type="Gene3D" id="6.10.340.10">
    <property type="match status" value="1"/>
</dbReference>
<comment type="caution">
    <text evidence="12">The sequence shown here is derived from an EMBL/GenBank/DDBJ whole genome shotgun (WGS) entry which is preliminary data.</text>
</comment>
<evidence type="ECO:0000256" key="8">
    <source>
        <dbReference type="SAM" id="Coils"/>
    </source>
</evidence>